<sequence>MAQFDEEDGYIADEWYEFALDDGKKKRPKIEIGSTSSGNDASGEDVEENYIPLAHQSSCSSSQDISGFYCQRIGTGPMFLSLNHSADDVPTPTLGYLPDRVNIVASSHGLLVCRAHTDNSYYICNPATMDWKYLPKPEYYHGTDSAHALVFEPRGQNTKEHYQVVSAVPLIGQSMVCFEIYSSEKRSWRCSDTICADLGCFSFGPVGFYMKGVAYWMTSEMQVLAFDLKNEVYGIIPLPSESTPPDGILTQINDELCYVGISKTSEEKYTIVMCSGYDLGLRQTIDLQLGLVPAGVEEYLLLPFVEGNKLMILVGSDVYSYGLSDGEINVISNEGVEWPIYATYMPYSHSLVREV</sequence>
<comment type="caution">
    <text evidence="2">The sequence shown here is derived from an EMBL/GenBank/DDBJ whole genome shotgun (WGS) entry which is preliminary data.</text>
</comment>
<reference evidence="3" key="1">
    <citation type="journal article" date="2024" name="IScience">
        <title>Strigolactones Initiate the Formation of Haustorium-like Structures in Castilleja.</title>
        <authorList>
            <person name="Buerger M."/>
            <person name="Peterson D."/>
            <person name="Chory J."/>
        </authorList>
    </citation>
    <scope>NUCLEOTIDE SEQUENCE [LARGE SCALE GENOMIC DNA]</scope>
</reference>
<name>A0ABD3ELT3_9LAMI</name>
<dbReference type="InterPro" id="IPR055290">
    <property type="entry name" value="At3g26010-like"/>
</dbReference>
<dbReference type="InterPro" id="IPR006527">
    <property type="entry name" value="F-box-assoc_dom_typ1"/>
</dbReference>
<evidence type="ECO:0000313" key="2">
    <source>
        <dbReference type="EMBL" id="KAL3655382.1"/>
    </source>
</evidence>
<feature type="domain" description="F-box associated beta-propeller type 1" evidence="1">
    <location>
        <begin position="100"/>
        <end position="243"/>
    </location>
</feature>
<dbReference type="PANTHER" id="PTHR35546">
    <property type="entry name" value="F-BOX PROTEIN INTERACTION DOMAIN PROTEIN-RELATED"/>
    <property type="match status" value="1"/>
</dbReference>
<dbReference type="InterPro" id="IPR017451">
    <property type="entry name" value="F-box-assoc_interact_dom"/>
</dbReference>
<proteinExistence type="predicted"/>
<accession>A0ABD3ELT3</accession>
<dbReference type="AlphaFoldDB" id="A0ABD3ELT3"/>
<evidence type="ECO:0000313" key="3">
    <source>
        <dbReference type="Proteomes" id="UP001632038"/>
    </source>
</evidence>
<organism evidence="2 3">
    <name type="scientific">Castilleja foliolosa</name>
    <dbReference type="NCBI Taxonomy" id="1961234"/>
    <lineage>
        <taxon>Eukaryota</taxon>
        <taxon>Viridiplantae</taxon>
        <taxon>Streptophyta</taxon>
        <taxon>Embryophyta</taxon>
        <taxon>Tracheophyta</taxon>
        <taxon>Spermatophyta</taxon>
        <taxon>Magnoliopsida</taxon>
        <taxon>eudicotyledons</taxon>
        <taxon>Gunneridae</taxon>
        <taxon>Pentapetalae</taxon>
        <taxon>asterids</taxon>
        <taxon>lamiids</taxon>
        <taxon>Lamiales</taxon>
        <taxon>Orobanchaceae</taxon>
        <taxon>Pedicularideae</taxon>
        <taxon>Castillejinae</taxon>
        <taxon>Castilleja</taxon>
    </lineage>
</organism>
<dbReference type="Pfam" id="PF07734">
    <property type="entry name" value="FBA_1"/>
    <property type="match status" value="1"/>
</dbReference>
<keyword evidence="3" id="KW-1185">Reference proteome</keyword>
<dbReference type="Proteomes" id="UP001632038">
    <property type="component" value="Unassembled WGS sequence"/>
</dbReference>
<dbReference type="PANTHER" id="PTHR35546:SF25">
    <property type="entry name" value="F-BOX DOMAIN-CONTAINING PROTEIN"/>
    <property type="match status" value="1"/>
</dbReference>
<protein>
    <recommendedName>
        <fullName evidence="1">F-box associated beta-propeller type 1 domain-containing protein</fullName>
    </recommendedName>
</protein>
<evidence type="ECO:0000259" key="1">
    <source>
        <dbReference type="Pfam" id="PF07734"/>
    </source>
</evidence>
<dbReference type="EMBL" id="JAVIJP010000002">
    <property type="protein sequence ID" value="KAL3655382.1"/>
    <property type="molecule type" value="Genomic_DNA"/>
</dbReference>
<gene>
    <name evidence="2" type="ORF">CASFOL_001168</name>
</gene>
<dbReference type="NCBIfam" id="TIGR01640">
    <property type="entry name" value="F_box_assoc_1"/>
    <property type="match status" value="1"/>
</dbReference>